<comment type="caution">
    <text evidence="2">The sequence shown here is derived from an EMBL/GenBank/DDBJ whole genome shotgun (WGS) entry which is preliminary data.</text>
</comment>
<accession>A0A8B6C8Y3</accession>
<dbReference type="OrthoDB" id="6190452at2759"/>
<feature type="transmembrane region" description="Helical" evidence="1">
    <location>
        <begin position="52"/>
        <end position="72"/>
    </location>
</feature>
<proteinExistence type="predicted"/>
<dbReference type="AlphaFoldDB" id="A0A8B6C8Y3"/>
<organism evidence="2 3">
    <name type="scientific">Mytilus galloprovincialis</name>
    <name type="common">Mediterranean mussel</name>
    <dbReference type="NCBI Taxonomy" id="29158"/>
    <lineage>
        <taxon>Eukaryota</taxon>
        <taxon>Metazoa</taxon>
        <taxon>Spiralia</taxon>
        <taxon>Lophotrochozoa</taxon>
        <taxon>Mollusca</taxon>
        <taxon>Bivalvia</taxon>
        <taxon>Autobranchia</taxon>
        <taxon>Pteriomorphia</taxon>
        <taxon>Mytilida</taxon>
        <taxon>Mytiloidea</taxon>
        <taxon>Mytilidae</taxon>
        <taxon>Mytilinae</taxon>
        <taxon>Mytilus</taxon>
    </lineage>
</organism>
<gene>
    <name evidence="2" type="ORF">MGAL_10B078067</name>
</gene>
<evidence type="ECO:0000313" key="3">
    <source>
        <dbReference type="Proteomes" id="UP000596742"/>
    </source>
</evidence>
<evidence type="ECO:0000256" key="1">
    <source>
        <dbReference type="SAM" id="Phobius"/>
    </source>
</evidence>
<keyword evidence="3" id="KW-1185">Reference proteome</keyword>
<evidence type="ECO:0000313" key="2">
    <source>
        <dbReference type="EMBL" id="VDI01908.1"/>
    </source>
</evidence>
<protein>
    <submittedName>
        <fullName evidence="2">Uncharacterized protein</fullName>
    </submittedName>
</protein>
<feature type="transmembrane region" description="Helical" evidence="1">
    <location>
        <begin position="7"/>
        <end position="32"/>
    </location>
</feature>
<name>A0A8B6C8Y3_MYTGA</name>
<reference evidence="2" key="1">
    <citation type="submission" date="2018-11" db="EMBL/GenBank/DDBJ databases">
        <authorList>
            <person name="Alioto T."/>
            <person name="Alioto T."/>
        </authorList>
    </citation>
    <scope>NUCLEOTIDE SEQUENCE</scope>
</reference>
<dbReference type="EMBL" id="UYJE01001401">
    <property type="protein sequence ID" value="VDI01908.1"/>
    <property type="molecule type" value="Genomic_DNA"/>
</dbReference>
<keyword evidence="1" id="KW-0812">Transmembrane</keyword>
<sequence length="138" mass="15805">MQIVERYFLVMSYFNLALVGSLLLVTYGHILGSGLLNNGIPSVKGEKAHKKYHYWIVNGAEITNFVFLGSILRNWVSTYNYPFYPIAHLPADADLITGSYPTNNKKRQILFRRCQDGSLPLNKYGWTSSRSDYLNFCK</sequence>
<keyword evidence="1" id="KW-1133">Transmembrane helix</keyword>
<keyword evidence="1" id="KW-0472">Membrane</keyword>
<dbReference type="Proteomes" id="UP000596742">
    <property type="component" value="Unassembled WGS sequence"/>
</dbReference>